<keyword evidence="1" id="KW-0812">Transmembrane</keyword>
<evidence type="ECO:0000313" key="2">
    <source>
        <dbReference type="EMBL" id="SDF81966.1"/>
    </source>
</evidence>
<evidence type="ECO:0000313" key="3">
    <source>
        <dbReference type="Proteomes" id="UP000199706"/>
    </source>
</evidence>
<keyword evidence="1" id="KW-1133">Transmembrane helix</keyword>
<sequence>MPTTSSPFEYLIVFGIVFVAGVLTSVGFRHYTEKVRREAMSHA</sequence>
<dbReference type="AlphaFoldDB" id="A0A1G7P6K4"/>
<protein>
    <submittedName>
        <fullName evidence="2">Uncharacterized protein</fullName>
    </submittedName>
</protein>
<proteinExistence type="predicted"/>
<gene>
    <name evidence="2" type="ORF">SAMN05216466_101177</name>
</gene>
<reference evidence="2 3" key="1">
    <citation type="submission" date="2016-10" db="EMBL/GenBank/DDBJ databases">
        <authorList>
            <person name="de Groot N.N."/>
        </authorList>
    </citation>
    <scope>NUCLEOTIDE SEQUENCE [LARGE SCALE GENOMIC DNA]</scope>
    <source>
        <strain evidence="2 3">LMG 2247</strain>
    </source>
</reference>
<feature type="transmembrane region" description="Helical" evidence="1">
    <location>
        <begin position="12"/>
        <end position="31"/>
    </location>
</feature>
<organism evidence="2 3">
    <name type="scientific">Paraburkholderia phenazinium</name>
    <dbReference type="NCBI Taxonomy" id="60549"/>
    <lineage>
        <taxon>Bacteria</taxon>
        <taxon>Pseudomonadati</taxon>
        <taxon>Pseudomonadota</taxon>
        <taxon>Betaproteobacteria</taxon>
        <taxon>Burkholderiales</taxon>
        <taxon>Burkholderiaceae</taxon>
        <taxon>Paraburkholderia</taxon>
    </lineage>
</organism>
<accession>A0A1G7P6K4</accession>
<name>A0A1G7P6K4_9BURK</name>
<dbReference type="EMBL" id="FNCJ01000001">
    <property type="protein sequence ID" value="SDF81966.1"/>
    <property type="molecule type" value="Genomic_DNA"/>
</dbReference>
<keyword evidence="1" id="KW-0472">Membrane</keyword>
<dbReference type="RefSeq" id="WP_280517425.1">
    <property type="nucleotide sequence ID" value="NZ_FNCJ01000001.1"/>
</dbReference>
<evidence type="ECO:0000256" key="1">
    <source>
        <dbReference type="SAM" id="Phobius"/>
    </source>
</evidence>
<dbReference type="Proteomes" id="UP000199706">
    <property type="component" value="Unassembled WGS sequence"/>
</dbReference>